<dbReference type="SMART" id="SM00448">
    <property type="entry name" value="REC"/>
    <property type="match status" value="1"/>
</dbReference>
<dbReference type="InterPro" id="IPR001789">
    <property type="entry name" value="Sig_transdc_resp-reg_receiver"/>
</dbReference>
<accession>A0A221V1N0</accession>
<reference evidence="3 4" key="1">
    <citation type="submission" date="2017-07" db="EMBL/GenBank/DDBJ databases">
        <title>Genome Sequence of Arenibacter algicola Strain SMS7 Isolated from a culture of the Diatom Skeletonema marinoi.</title>
        <authorList>
            <person name="Topel M."/>
            <person name="Pinder M.I.M."/>
            <person name="Johansson O.N."/>
            <person name="Kourtchenko O."/>
            <person name="Godhe A."/>
            <person name="Clarke A.K."/>
        </authorList>
    </citation>
    <scope>NUCLEOTIDE SEQUENCE [LARGE SCALE GENOMIC DNA]</scope>
    <source>
        <strain evidence="3 4">SMS7</strain>
    </source>
</reference>
<organism evidence="3 4">
    <name type="scientific">Arenibacter algicola</name>
    <dbReference type="NCBI Taxonomy" id="616991"/>
    <lineage>
        <taxon>Bacteria</taxon>
        <taxon>Pseudomonadati</taxon>
        <taxon>Bacteroidota</taxon>
        <taxon>Flavobacteriia</taxon>
        <taxon>Flavobacteriales</taxon>
        <taxon>Flavobacteriaceae</taxon>
        <taxon>Arenibacter</taxon>
    </lineage>
</organism>
<dbReference type="EMBL" id="CP022515">
    <property type="protein sequence ID" value="ASO07423.1"/>
    <property type="molecule type" value="Genomic_DNA"/>
</dbReference>
<dbReference type="PANTHER" id="PTHR44520">
    <property type="entry name" value="RESPONSE REGULATOR RCP1-RELATED"/>
    <property type="match status" value="1"/>
</dbReference>
<sequence length="131" mass="15075">MTAKYKRVMIIDDNKLDIYITNKLVTNNCLAEEVLEYTSAEEALEFIIGNKDQPENLPSLIFLDIYMPRMDGFEFIDKINELDDGIKEHCTICVVSSTVSHYDIHKVKIEKGIPLFTSKPITKDFIESLIK</sequence>
<evidence type="ECO:0000256" key="1">
    <source>
        <dbReference type="PROSITE-ProRule" id="PRU00169"/>
    </source>
</evidence>
<evidence type="ECO:0000313" key="3">
    <source>
        <dbReference type="EMBL" id="ASO07423.1"/>
    </source>
</evidence>
<evidence type="ECO:0000313" key="4">
    <source>
        <dbReference type="Proteomes" id="UP000204551"/>
    </source>
</evidence>
<dbReference type="KEGG" id="aalg:AREALGSMS7_04017"/>
<dbReference type="SUPFAM" id="SSF52172">
    <property type="entry name" value="CheY-like"/>
    <property type="match status" value="1"/>
</dbReference>
<dbReference type="GO" id="GO:0000160">
    <property type="term" value="P:phosphorelay signal transduction system"/>
    <property type="evidence" value="ECO:0007669"/>
    <property type="project" value="InterPro"/>
</dbReference>
<dbReference type="Proteomes" id="UP000204551">
    <property type="component" value="Chromosome"/>
</dbReference>
<dbReference type="InterPro" id="IPR011006">
    <property type="entry name" value="CheY-like_superfamily"/>
</dbReference>
<keyword evidence="1" id="KW-0597">Phosphoprotein</keyword>
<evidence type="ECO:0000259" key="2">
    <source>
        <dbReference type="PROSITE" id="PS50110"/>
    </source>
</evidence>
<gene>
    <name evidence="3" type="primary">divK</name>
    <name evidence="3" type="ORF">AREALGSMS7_04017</name>
</gene>
<dbReference type="PROSITE" id="PS50110">
    <property type="entry name" value="RESPONSE_REGULATORY"/>
    <property type="match status" value="1"/>
</dbReference>
<dbReference type="Pfam" id="PF00072">
    <property type="entry name" value="Response_reg"/>
    <property type="match status" value="1"/>
</dbReference>
<protein>
    <submittedName>
        <fullName evidence="3">Polar-differentiation response regulator divK</fullName>
    </submittedName>
</protein>
<proteinExistence type="predicted"/>
<dbReference type="RefSeq" id="WP_093979691.1">
    <property type="nucleotide sequence ID" value="NZ_CP022515.1"/>
</dbReference>
<dbReference type="Gene3D" id="3.40.50.2300">
    <property type="match status" value="1"/>
</dbReference>
<name>A0A221V1N0_9FLAO</name>
<feature type="modified residue" description="4-aspartylphosphate" evidence="1">
    <location>
        <position position="64"/>
    </location>
</feature>
<dbReference type="InterPro" id="IPR052893">
    <property type="entry name" value="TCS_response_regulator"/>
</dbReference>
<feature type="domain" description="Response regulatory" evidence="2">
    <location>
        <begin position="7"/>
        <end position="131"/>
    </location>
</feature>
<dbReference type="PANTHER" id="PTHR44520:SF2">
    <property type="entry name" value="RESPONSE REGULATOR RCP1"/>
    <property type="match status" value="1"/>
</dbReference>
<dbReference type="AlphaFoldDB" id="A0A221V1N0"/>